<dbReference type="Pfam" id="PF07690">
    <property type="entry name" value="MFS_1"/>
    <property type="match status" value="2"/>
</dbReference>
<dbReference type="Proteomes" id="UP001627154">
    <property type="component" value="Unassembled WGS sequence"/>
</dbReference>
<evidence type="ECO:0000313" key="5">
    <source>
        <dbReference type="Proteomes" id="UP001627154"/>
    </source>
</evidence>
<dbReference type="Gene3D" id="1.20.1250.20">
    <property type="entry name" value="MFS general substrate transporter like domains"/>
    <property type="match status" value="2"/>
</dbReference>
<feature type="transmembrane region" description="Helical" evidence="3">
    <location>
        <begin position="408"/>
        <end position="432"/>
    </location>
</feature>
<proteinExistence type="predicted"/>
<feature type="coiled-coil region" evidence="1">
    <location>
        <begin position="202"/>
        <end position="229"/>
    </location>
</feature>
<name>A0ABD2VW76_9HYME</name>
<dbReference type="PANTHER" id="PTHR11360">
    <property type="entry name" value="MONOCARBOXYLATE TRANSPORTER"/>
    <property type="match status" value="1"/>
</dbReference>
<feature type="transmembrane region" description="Helical" evidence="3">
    <location>
        <begin position="175"/>
        <end position="195"/>
    </location>
</feature>
<evidence type="ECO:0008006" key="6">
    <source>
        <dbReference type="Google" id="ProtNLM"/>
    </source>
</evidence>
<organism evidence="4 5">
    <name type="scientific">Trichogramma kaykai</name>
    <dbReference type="NCBI Taxonomy" id="54128"/>
    <lineage>
        <taxon>Eukaryota</taxon>
        <taxon>Metazoa</taxon>
        <taxon>Ecdysozoa</taxon>
        <taxon>Arthropoda</taxon>
        <taxon>Hexapoda</taxon>
        <taxon>Insecta</taxon>
        <taxon>Pterygota</taxon>
        <taxon>Neoptera</taxon>
        <taxon>Endopterygota</taxon>
        <taxon>Hymenoptera</taxon>
        <taxon>Apocrita</taxon>
        <taxon>Proctotrupomorpha</taxon>
        <taxon>Chalcidoidea</taxon>
        <taxon>Trichogrammatidae</taxon>
        <taxon>Trichogramma</taxon>
    </lineage>
</organism>
<feature type="transmembrane region" description="Helical" evidence="3">
    <location>
        <begin position="444"/>
        <end position="462"/>
    </location>
</feature>
<comment type="caution">
    <text evidence="4">The sequence shown here is derived from an EMBL/GenBank/DDBJ whole genome shotgun (WGS) entry which is preliminary data.</text>
</comment>
<feature type="compositionally biased region" description="Polar residues" evidence="2">
    <location>
        <begin position="356"/>
        <end position="372"/>
    </location>
</feature>
<dbReference type="InterPro" id="IPR036259">
    <property type="entry name" value="MFS_trans_sf"/>
</dbReference>
<feature type="transmembrane region" description="Helical" evidence="3">
    <location>
        <begin position="117"/>
        <end position="136"/>
    </location>
</feature>
<dbReference type="AlphaFoldDB" id="A0ABD2VW76"/>
<protein>
    <recommendedName>
        <fullName evidence="6">Major facilitator superfamily (MFS) profile domain-containing protein</fullName>
    </recommendedName>
</protein>
<evidence type="ECO:0000313" key="4">
    <source>
        <dbReference type="EMBL" id="KAL3384970.1"/>
    </source>
</evidence>
<feature type="transmembrane region" description="Helical" evidence="3">
    <location>
        <begin position="474"/>
        <end position="494"/>
    </location>
</feature>
<evidence type="ECO:0000256" key="2">
    <source>
        <dbReference type="SAM" id="MobiDB-lite"/>
    </source>
</evidence>
<keyword evidence="1" id="KW-0175">Coiled coil</keyword>
<accession>A0ABD2VW76</accession>
<reference evidence="4 5" key="1">
    <citation type="journal article" date="2024" name="bioRxiv">
        <title>A reference genome for Trichogramma kaykai: A tiny desert-dwelling parasitoid wasp with competing sex-ratio distorters.</title>
        <authorList>
            <person name="Culotta J."/>
            <person name="Lindsey A.R."/>
        </authorList>
    </citation>
    <scope>NUCLEOTIDE SEQUENCE [LARGE SCALE GENOMIC DNA]</scope>
    <source>
        <strain evidence="4 5">KSX58</strain>
    </source>
</reference>
<feature type="transmembrane region" description="Helical" evidence="3">
    <location>
        <begin position="500"/>
        <end position="522"/>
    </location>
</feature>
<feature type="region of interest" description="Disordered" evidence="2">
    <location>
        <begin position="352"/>
        <end position="381"/>
    </location>
</feature>
<sequence>MTKDVALYVAPDGGWGWVVVVAYALNNIITIPIIQGFGMVYNDEFKRLNISATQSTVIININQAFGMILGMMNGPLIRIYGYRKISIIGSLFYAIGIILTSFGTTFIHFVITYGMMASLGLAMTTAACSLAVNSFFKEKRGRAMGISMTITGLGPILMPQLVSVLLPIYDSGGTMLILGALSLHGLIGSSLLQPLKWHAKRIQAKENKEDDIKNEIEKFEGESESLMESKIDAINGSNRGALSEKKKNQRISSSVVDLYDDNVSIYGFETPVSVRQNSILDLRAASVSSLSKICKAEGENSMDSRTSIYENERRNSLNENKIRPRLGSANTECLVLLKKPLNKSLIEEDEECENGNVHSSNEIKNIRQQSPPSREASPKDEPKAQSYLKSILHRIVEFFDLDLLRDPIYVNIMLGMSIAIFAEFNFSVLTPFILSDMNLDTRQIATIMSVIACSDLVLRALAPYIGEWLHRSPRAMYLVSLFFLIFTRSCLLIVNDFSSIVIVAVGLGIAKGIRTVYMTLVIPSHVSLEKLTSASSIQSLVNGTLLIVFGPILGLIRDITGSYLSCVILINFVTAIAVIMWISEFAIIRCKNQNKRRKRKLEPA</sequence>
<gene>
    <name evidence="4" type="ORF">TKK_019370</name>
</gene>
<feature type="transmembrane region" description="Helical" evidence="3">
    <location>
        <begin position="91"/>
        <end position="111"/>
    </location>
</feature>
<feature type="transmembrane region" description="Helical" evidence="3">
    <location>
        <begin position="15"/>
        <end position="41"/>
    </location>
</feature>
<dbReference type="EMBL" id="JBJJXI010000166">
    <property type="protein sequence ID" value="KAL3384970.1"/>
    <property type="molecule type" value="Genomic_DNA"/>
</dbReference>
<feature type="transmembrane region" description="Helical" evidence="3">
    <location>
        <begin position="534"/>
        <end position="556"/>
    </location>
</feature>
<evidence type="ECO:0000256" key="3">
    <source>
        <dbReference type="SAM" id="Phobius"/>
    </source>
</evidence>
<dbReference type="InterPro" id="IPR011701">
    <property type="entry name" value="MFS"/>
</dbReference>
<feature type="transmembrane region" description="Helical" evidence="3">
    <location>
        <begin position="148"/>
        <end position="169"/>
    </location>
</feature>
<dbReference type="PANTHER" id="PTHR11360:SF237">
    <property type="entry name" value="MONOCARBOXYLATE TRANSPORTER 12-B-LIKE PROTEIN"/>
    <property type="match status" value="1"/>
</dbReference>
<keyword evidence="3" id="KW-0812">Transmembrane</keyword>
<dbReference type="SUPFAM" id="SSF103473">
    <property type="entry name" value="MFS general substrate transporter"/>
    <property type="match status" value="1"/>
</dbReference>
<keyword evidence="3" id="KW-0472">Membrane</keyword>
<evidence type="ECO:0000256" key="1">
    <source>
        <dbReference type="SAM" id="Coils"/>
    </source>
</evidence>
<keyword evidence="3" id="KW-1133">Transmembrane helix</keyword>
<keyword evidence="5" id="KW-1185">Reference proteome</keyword>
<feature type="transmembrane region" description="Helical" evidence="3">
    <location>
        <begin position="562"/>
        <end position="588"/>
    </location>
</feature>
<dbReference type="InterPro" id="IPR050327">
    <property type="entry name" value="Proton-linked_MCT"/>
</dbReference>